<keyword evidence="6 8" id="KW-0472">Membrane</keyword>
<dbReference type="InterPro" id="IPR037066">
    <property type="entry name" value="Plug_dom_sf"/>
</dbReference>
<dbReference type="SUPFAM" id="SSF56935">
    <property type="entry name" value="Porins"/>
    <property type="match status" value="1"/>
</dbReference>
<organism evidence="10 11">
    <name type="scientific">Bacteroides muris</name>
    <name type="common">ex Fokt et al. 2023</name>
    <dbReference type="NCBI Taxonomy" id="2937417"/>
    <lineage>
        <taxon>Bacteria</taxon>
        <taxon>Pseudomonadati</taxon>
        <taxon>Bacteroidota</taxon>
        <taxon>Bacteroidia</taxon>
        <taxon>Bacteroidales</taxon>
        <taxon>Bacteroidaceae</taxon>
        <taxon>Bacteroides</taxon>
    </lineage>
</organism>
<keyword evidence="2 8" id="KW-0813">Transport</keyword>
<evidence type="ECO:0000256" key="7">
    <source>
        <dbReference type="ARBA" id="ARBA00023237"/>
    </source>
</evidence>
<dbReference type="InterPro" id="IPR012910">
    <property type="entry name" value="Plug_dom"/>
</dbReference>
<feature type="domain" description="TonB-dependent receptor plug" evidence="9">
    <location>
        <begin position="57"/>
        <end position="163"/>
    </location>
</feature>
<protein>
    <submittedName>
        <fullName evidence="10">SusC/RagA family TonB-linked outer membrane protein</fullName>
    </submittedName>
</protein>
<dbReference type="InterPro" id="IPR039426">
    <property type="entry name" value="TonB-dep_rcpt-like"/>
</dbReference>
<dbReference type="GO" id="GO:0044718">
    <property type="term" value="P:siderophore transmembrane transport"/>
    <property type="evidence" value="ECO:0007669"/>
    <property type="project" value="TreeGrafter"/>
</dbReference>
<evidence type="ECO:0000256" key="6">
    <source>
        <dbReference type="ARBA" id="ARBA00023136"/>
    </source>
</evidence>
<reference evidence="10" key="1">
    <citation type="journal article" date="2022" name="Arch. Microbiol.">
        <title>Bacteroides muris sp. nov. isolated from the cecum of wild-derived house mice.</title>
        <authorList>
            <person name="Fokt H."/>
            <person name="Unni R."/>
            <person name="Repnik U."/>
            <person name="Schmitz R.A."/>
            <person name="Bramkamp M."/>
            <person name="Baines J.F."/>
            <person name="Unterweger D."/>
        </authorList>
    </citation>
    <scope>NUCLEOTIDE SEQUENCE</scope>
    <source>
        <strain evidence="10">KH365_2</strain>
    </source>
</reference>
<dbReference type="InterPro" id="IPR036942">
    <property type="entry name" value="Beta-barrel_TonB_sf"/>
</dbReference>
<dbReference type="InterPro" id="IPR023997">
    <property type="entry name" value="TonB-dep_OMP_SusC/RagA_CS"/>
</dbReference>
<evidence type="ECO:0000313" key="10">
    <source>
        <dbReference type="EMBL" id="MCR6504949.1"/>
    </source>
</evidence>
<dbReference type="PANTHER" id="PTHR30069">
    <property type="entry name" value="TONB-DEPENDENT OUTER MEMBRANE RECEPTOR"/>
    <property type="match status" value="1"/>
</dbReference>
<comment type="similarity">
    <text evidence="8">Belongs to the TonB-dependent receptor family.</text>
</comment>
<dbReference type="PANTHER" id="PTHR30069:SF29">
    <property type="entry name" value="HEMOGLOBIN AND HEMOGLOBIN-HAPTOGLOBIN-BINDING PROTEIN 1-RELATED"/>
    <property type="match status" value="1"/>
</dbReference>
<evidence type="ECO:0000256" key="3">
    <source>
        <dbReference type="ARBA" id="ARBA00022452"/>
    </source>
</evidence>
<name>A0A9X2NSD1_9BACE</name>
<comment type="subcellular location">
    <subcellularLocation>
        <location evidence="1 8">Cell outer membrane</location>
        <topology evidence="1 8">Multi-pass membrane protein</topology>
    </subcellularLocation>
</comment>
<dbReference type="Gene3D" id="2.40.170.20">
    <property type="entry name" value="TonB-dependent receptor, beta-barrel domain"/>
    <property type="match status" value="1"/>
</dbReference>
<dbReference type="NCBIfam" id="TIGR04056">
    <property type="entry name" value="OMP_RagA_SusC"/>
    <property type="match status" value="1"/>
</dbReference>
<dbReference type="GO" id="GO:0009279">
    <property type="term" value="C:cell outer membrane"/>
    <property type="evidence" value="ECO:0007669"/>
    <property type="project" value="UniProtKB-SubCell"/>
</dbReference>
<reference evidence="10" key="2">
    <citation type="submission" date="2022-04" db="EMBL/GenBank/DDBJ databases">
        <authorList>
            <person name="Fokt H."/>
            <person name="Baines J."/>
        </authorList>
    </citation>
    <scope>NUCLEOTIDE SEQUENCE</scope>
    <source>
        <strain evidence="10">KH365_2</strain>
    </source>
</reference>
<dbReference type="PROSITE" id="PS52016">
    <property type="entry name" value="TONB_DEPENDENT_REC_3"/>
    <property type="match status" value="1"/>
</dbReference>
<evidence type="ECO:0000259" key="9">
    <source>
        <dbReference type="Pfam" id="PF07715"/>
    </source>
</evidence>
<dbReference type="Gene3D" id="2.170.130.10">
    <property type="entry name" value="TonB-dependent receptor, plug domain"/>
    <property type="match status" value="1"/>
</dbReference>
<evidence type="ECO:0000313" key="11">
    <source>
        <dbReference type="Proteomes" id="UP001143192"/>
    </source>
</evidence>
<dbReference type="Pfam" id="PF07715">
    <property type="entry name" value="Plug"/>
    <property type="match status" value="1"/>
</dbReference>
<dbReference type="Proteomes" id="UP001143192">
    <property type="component" value="Unassembled WGS sequence"/>
</dbReference>
<evidence type="ECO:0000256" key="2">
    <source>
        <dbReference type="ARBA" id="ARBA00022448"/>
    </source>
</evidence>
<dbReference type="NCBIfam" id="TIGR04057">
    <property type="entry name" value="SusC_RagA_signa"/>
    <property type="match status" value="1"/>
</dbReference>
<keyword evidence="7 8" id="KW-0998">Cell outer membrane</keyword>
<dbReference type="InterPro" id="IPR023996">
    <property type="entry name" value="TonB-dep_OMP_SusC/RagA"/>
</dbReference>
<evidence type="ECO:0000256" key="1">
    <source>
        <dbReference type="ARBA" id="ARBA00004571"/>
    </source>
</evidence>
<keyword evidence="3 8" id="KW-1134">Transmembrane beta strand</keyword>
<evidence type="ECO:0000256" key="4">
    <source>
        <dbReference type="ARBA" id="ARBA00022692"/>
    </source>
</evidence>
<dbReference type="EMBL" id="JAMZED010000019">
    <property type="protein sequence ID" value="MCR6504949.1"/>
    <property type="molecule type" value="Genomic_DNA"/>
</dbReference>
<dbReference type="RefSeq" id="WP_257931601.1">
    <property type="nucleotide sequence ID" value="NZ_JAMZED010000019.1"/>
</dbReference>
<proteinExistence type="inferred from homology"/>
<evidence type="ECO:0000256" key="5">
    <source>
        <dbReference type="ARBA" id="ARBA00022729"/>
    </source>
</evidence>
<evidence type="ECO:0000256" key="8">
    <source>
        <dbReference type="PROSITE-ProRule" id="PRU01360"/>
    </source>
</evidence>
<sequence>TLPNVPSSAKTLVISYIGMQTQEVAIKPSVKVVMKPDSELLEEVVITGYGTGKKIGSVVGSVATVNNKKLEKVVTANFTDALSGQVSGLSVLSSSGDPSKSASIRLRGVNSLNASTTPLFILDGAPITSTLFNSLNPSDIENITVLKDAASTSIYGSRAANGVIVITSKKGKLNQKSAVTLRAQYGVSKMVNDKMDMMNSQQYIQFRDMIGAPVSQDIKDLVNNYGISTNWKDEMFQTAPTYTLDASVSGGGENISYYLSLNHHDQEGIIEQSGIRREALRFNLNSKVNNWLKVGLQSNLGYSRYELNAENEDKSSTYVQNPVTFSRLALPYDTPYEYTIENGQFVRGGKAKRLHYTGSWTTPEFVNDNRKTIRDVVSGNINIFEELTPVKGLTVRAQQALDAYDYTLNSKTFPYDDIITGMGDKIAKRSGSSQQSFQRYYSFTYTNTAEYKFHVKDHNIALLAGQESIISKNRSFGVYTSGHSDIRQMKLNQGTTVSISNVSDSKSEEVFNSYFFNGNYNYNEKYYADFTVRRDASSLFAPDHRWSTFYSAGAKWDVKKERFMDATDWVNELSVKASYGTTGNSGIDNYGYFGLIGSGSNTYNSDGTLGISQASNYDLTWETVKAANIGVSFRLFDRLSMNVDYYHKKTEDMLMEIPYSYTTGFGSGWGNVGSMINEGVDLDFKLDIFNTNDFYWGIKANFNYNHNEIVELFDGRDEFAMPNYGLMYKIGHDAGELYQVRYAGVDPRDGKQMWYDKNGNLTKTYNEEEDAVLIGKSRFAPYTGGFGTELQWKGFSLNAEFSWSGKKYMINNDSYFIENANQGQSVNQSVRMLDIWTKPGDVTDIPKLGEEIQFDSHLVENASFLRLKNVTLQYTLPSSLLKHTGFSRVNVFAVGRNLLTWTEFRGFDPEPDTNLVRFNYPNTRQFVFGVELAF</sequence>
<keyword evidence="4 8" id="KW-0812">Transmembrane</keyword>
<comment type="caution">
    <text evidence="10">The sequence shown here is derived from an EMBL/GenBank/DDBJ whole genome shotgun (WGS) entry which is preliminary data.</text>
</comment>
<keyword evidence="5" id="KW-0732">Signal</keyword>
<gene>
    <name evidence="10" type="ORF">M1B79_09770</name>
</gene>
<dbReference type="AlphaFoldDB" id="A0A9X2NSD1"/>
<keyword evidence="11" id="KW-1185">Reference proteome</keyword>
<dbReference type="GO" id="GO:0015344">
    <property type="term" value="F:siderophore uptake transmembrane transporter activity"/>
    <property type="evidence" value="ECO:0007669"/>
    <property type="project" value="TreeGrafter"/>
</dbReference>
<feature type="non-terminal residue" evidence="10">
    <location>
        <position position="1"/>
    </location>
</feature>
<accession>A0A9X2NSD1</accession>